<dbReference type="PANTHER" id="PTHR46345:SF11">
    <property type="entry name" value="FORMIN-J-LIKE"/>
    <property type="match status" value="1"/>
</dbReference>
<evidence type="ECO:0000259" key="3">
    <source>
        <dbReference type="PROSITE" id="PS51444"/>
    </source>
</evidence>
<evidence type="ECO:0000313" key="5">
    <source>
        <dbReference type="EMBL" id="KAI1238429.1"/>
    </source>
</evidence>
<feature type="region of interest" description="Disordered" evidence="2">
    <location>
        <begin position="727"/>
        <end position="752"/>
    </location>
</feature>
<feature type="compositionally biased region" description="Low complexity" evidence="2">
    <location>
        <begin position="732"/>
        <end position="745"/>
    </location>
</feature>
<feature type="compositionally biased region" description="Polar residues" evidence="2">
    <location>
        <begin position="553"/>
        <end position="565"/>
    </location>
</feature>
<evidence type="ECO:0000313" key="4">
    <source>
        <dbReference type="EMBL" id="KAG0136401.1"/>
    </source>
</evidence>
<dbReference type="EMBL" id="JADDUC010000002">
    <property type="protein sequence ID" value="KAG0136401.1"/>
    <property type="molecule type" value="Genomic_DNA"/>
</dbReference>
<accession>A0A835P7J6</accession>
<comment type="caution">
    <text evidence="4">The sequence shown here is derived from an EMBL/GenBank/DDBJ whole genome shotgun (WGS) entry which is preliminary data.</text>
</comment>
<keyword evidence="1" id="KW-0175">Coiled coil</keyword>
<feature type="region of interest" description="Disordered" evidence="2">
    <location>
        <begin position="805"/>
        <end position="1081"/>
    </location>
</feature>
<feature type="region of interest" description="Disordered" evidence="2">
    <location>
        <begin position="22"/>
        <end position="82"/>
    </location>
</feature>
<gene>
    <name evidence="4" type="ORF">IHE44_000431</name>
    <name evidence="5" type="ORF">IHE44_0013158</name>
</gene>
<dbReference type="PROSITE" id="PS51444">
    <property type="entry name" value="FH2"/>
    <property type="match status" value="1"/>
</dbReference>
<dbReference type="OrthoDB" id="26518at2759"/>
<evidence type="ECO:0000256" key="1">
    <source>
        <dbReference type="SAM" id="Coils"/>
    </source>
</evidence>
<keyword evidence="6" id="KW-1185">Reference proteome</keyword>
<feature type="region of interest" description="Disordered" evidence="2">
    <location>
        <begin position="1224"/>
        <end position="1269"/>
    </location>
</feature>
<dbReference type="Pfam" id="PF02181">
    <property type="entry name" value="FH2"/>
    <property type="match status" value="1"/>
</dbReference>
<dbReference type="Gene3D" id="1.20.58.2220">
    <property type="entry name" value="Formin, FH2 domain"/>
    <property type="match status" value="1"/>
</dbReference>
<feature type="compositionally biased region" description="Basic and acidic residues" evidence="2">
    <location>
        <begin position="809"/>
        <end position="854"/>
    </location>
</feature>
<protein>
    <recommendedName>
        <fullName evidence="3">FH2 domain-containing protein</fullName>
    </recommendedName>
</protein>
<feature type="region of interest" description="Disordered" evidence="2">
    <location>
        <begin position="593"/>
        <end position="622"/>
    </location>
</feature>
<name>A0A835P7J6_9PASS</name>
<dbReference type="Proteomes" id="UP000618051">
    <property type="component" value="Unassembled WGS sequence"/>
</dbReference>
<feature type="domain" description="FH2" evidence="3">
    <location>
        <begin position="74"/>
        <end position="473"/>
    </location>
</feature>
<proteinExistence type="predicted"/>
<feature type="compositionally biased region" description="Polar residues" evidence="2">
    <location>
        <begin position="1068"/>
        <end position="1077"/>
    </location>
</feature>
<feature type="compositionally biased region" description="Basic and acidic residues" evidence="2">
    <location>
        <begin position="543"/>
        <end position="552"/>
    </location>
</feature>
<feature type="coiled-coil region" evidence="1">
    <location>
        <begin position="448"/>
        <end position="475"/>
    </location>
</feature>
<dbReference type="SMART" id="SM00498">
    <property type="entry name" value="FH2"/>
    <property type="match status" value="1"/>
</dbReference>
<dbReference type="InterPro" id="IPR042201">
    <property type="entry name" value="FH2_Formin_sf"/>
</dbReference>
<feature type="compositionally biased region" description="Basic and acidic residues" evidence="2">
    <location>
        <begin position="1245"/>
        <end position="1258"/>
    </location>
</feature>
<sequence>MFARDNVQVAEMVQSPLVLPVLPDRPAASSSPAPCPLAGTPPAPPLPLGMAPPPPPPPPLPGPNIPLPPQLVNGHDSHGKKKRMRSFFWKTIPEEQVRGKNNIWTIAARPQYQIDTKTIEELFGQQEEAKPQDSRNRSLKSSFKETKEEVSILDAKRSMNIGIFLKQFKKSAESIIEDIYHGRSQPYGSELLHEFLKLLPEGEEVKKLKAFDGDVSKLSQADSFMYLLIQVPNYALRIEAMVLEREFSPSCASLQDDMKIIRRATKELMTCEELHSILHLVLQAGNIMNAGGYAGNAVGFKLSSLLKLADTKANKPGMSLLHFVALICVAILKMCARTGTRREKEHLCKGRAALTFLRLSIDNVEAELHSLSVKTRSVKDSIRRDPKLFHQMENFLQFAVMHLKELEHQKGELQKEGSALIDFFCEDKETMKLDECFQIFRDFCIRFNTAVKENREREIQELHSLQRRKELEEKRRSWAAGELGSFGRSSSENDVEMLAKNRLGEFLPFLQQRPQSPLYRNTNSRRSRLSLGMTADRELQSFLEISKDEDPNKFNSLPRANTRQARPNIAWTESKETRDLNLNILHLHQQSEMEVKSGGPVQVPPAQPSHLSSSASPGAHYSQRSADYNLHTSNVSCKESTDINALALAIEEHELVKGLHKFDIQGAKPAEDAPLIYLEDAGVTDLETLDDLSFHSLSTAHDELPPACRSSREAHNHQAKAMGCKKEVLEPSSSSPMSMDTSVSGSREDRPVCYMSDTTTDCSLTLDSEEGNDFKSADNEISEGGKACSSRSDAQYKARSFFSNLNSTSDKDLSLHTSASDKDDADSKHTLPKEKPIKNKDLVGPKTNSIKDRSPSSTKSSGTHPGHTTPSRPIRTLNASENESMRKVVPISRSNRAPSSMKKPEAKPALRESSTVESRLSHRSSVRGTTDTLPRSPYRHSMSVEEPKLRRGTVTSSSAHFDRDRVALRKPSSKPIRSNVKSKTDETKMCRSSVKPQTPADDTKVATISVPKAPPAVPNFARNTVSSSSKRAKVDLSSSSRPPPITRSVSQRLPKVKPAVTSDDPNPKGNSVSTLKRASSARVVGRSILQGEAVSTKAEPAPKEQETVEKASLKLKDANQTTISLNNSSFVCPILTFRVGERRGKKARNFDASSWVKPELCHSLIAPVPCAMEMKRLSVEHNTFATVPQGDYKTAGFISGPSPLLILLQSLVLWQPKELEWGEGTKDSTTAVRNQPCCSQGPASTERKNEEHGGKSIGDEMSETSGAKGISSCSQGLRSLCLIPAAVSVIHMAEEKASSLQNPRNEQGLVEQHAREQCFSQLNPSIQEDWHGNSLELAAKLPLCLAGLTVLASDYHRAEATFIVGVHVAWEEFCCSAPSSGTGFGRTALAVGGDMVHGNSGCPSGDVLLSYCILPQSEDELWDYHWVCLLCLARLLWPGLMSSCSLSAEKGHEKPAEMATPHRFSLTDGIDGGL</sequence>
<evidence type="ECO:0000313" key="6">
    <source>
        <dbReference type="Proteomes" id="UP000618051"/>
    </source>
</evidence>
<feature type="region of interest" description="Disordered" evidence="2">
    <location>
        <begin position="543"/>
        <end position="573"/>
    </location>
</feature>
<feature type="compositionally biased region" description="Polar residues" evidence="2">
    <location>
        <begin position="609"/>
        <end position="622"/>
    </location>
</feature>
<feature type="compositionally biased region" description="Polar residues" evidence="2">
    <location>
        <begin position="1227"/>
        <end position="1243"/>
    </location>
</feature>
<reference evidence="4" key="1">
    <citation type="submission" date="2020-10" db="EMBL/GenBank/DDBJ databases">
        <title>Feather gene expression reveals the developmental basis of iridescence in African starlings.</title>
        <authorList>
            <person name="Rubenstein D.R."/>
        </authorList>
    </citation>
    <scope>NUCLEOTIDE SEQUENCE</scope>
    <source>
        <strain evidence="4">SS15</strain>
        <tissue evidence="4">Liver</tissue>
    </source>
</reference>
<organism evidence="4">
    <name type="scientific">Lamprotornis superbus</name>
    <dbReference type="NCBI Taxonomy" id="245042"/>
    <lineage>
        <taxon>Eukaryota</taxon>
        <taxon>Metazoa</taxon>
        <taxon>Chordata</taxon>
        <taxon>Craniata</taxon>
        <taxon>Vertebrata</taxon>
        <taxon>Euteleostomi</taxon>
        <taxon>Archelosauria</taxon>
        <taxon>Archosauria</taxon>
        <taxon>Dinosauria</taxon>
        <taxon>Saurischia</taxon>
        <taxon>Theropoda</taxon>
        <taxon>Coelurosauria</taxon>
        <taxon>Aves</taxon>
        <taxon>Neognathae</taxon>
        <taxon>Neoaves</taxon>
        <taxon>Telluraves</taxon>
        <taxon>Australaves</taxon>
        <taxon>Passeriformes</taxon>
        <taxon>Sturnidae</taxon>
        <taxon>Lamprotornis</taxon>
    </lineage>
</organism>
<reference evidence="5" key="3">
    <citation type="submission" date="2022-01" db="EMBL/GenBank/DDBJ databases">
        <authorList>
            <person name="Rubenstein D.R."/>
        </authorList>
    </citation>
    <scope>NUCLEOTIDE SEQUENCE</scope>
    <source>
        <strain evidence="5">SS15</strain>
        <tissue evidence="5">Liver</tissue>
    </source>
</reference>
<dbReference type="InterPro" id="IPR015425">
    <property type="entry name" value="FH2_Formin"/>
</dbReference>
<evidence type="ECO:0000256" key="2">
    <source>
        <dbReference type="SAM" id="MobiDB-lite"/>
    </source>
</evidence>
<dbReference type="EMBL" id="JADDUC020000006">
    <property type="protein sequence ID" value="KAI1238429.1"/>
    <property type="molecule type" value="Genomic_DNA"/>
</dbReference>
<feature type="region of interest" description="Disordered" evidence="2">
    <location>
        <begin position="764"/>
        <end position="790"/>
    </location>
</feature>
<dbReference type="PANTHER" id="PTHR46345">
    <property type="entry name" value="INVERTED FORMIN-2"/>
    <property type="match status" value="1"/>
</dbReference>
<feature type="compositionally biased region" description="Pro residues" evidence="2">
    <location>
        <begin position="33"/>
        <end position="69"/>
    </location>
</feature>
<dbReference type="SUPFAM" id="SSF101447">
    <property type="entry name" value="Formin homology 2 domain (FH2 domain)"/>
    <property type="match status" value="1"/>
</dbReference>
<reference evidence="5 6" key="2">
    <citation type="journal article" date="2021" name="J. Hered.">
        <title>Feather Gene Expression Elucidates the Developmental Basis of Plumage Iridescence in African Starlings.</title>
        <authorList>
            <person name="Rubenstein D.R."/>
            <person name="Corvelo A."/>
            <person name="MacManes M.D."/>
            <person name="Maia R."/>
            <person name="Narzisi G."/>
            <person name="Rousaki A."/>
            <person name="Vandenabeele P."/>
            <person name="Shawkey M.D."/>
            <person name="Solomon J."/>
        </authorList>
    </citation>
    <scope>NUCLEOTIDE SEQUENCE [LARGE SCALE GENOMIC DNA]</scope>
    <source>
        <strain evidence="5">SS15</strain>
    </source>
</reference>
<feature type="compositionally biased region" description="Polar residues" evidence="2">
    <location>
        <begin position="855"/>
        <end position="882"/>
    </location>
</feature>